<keyword evidence="4" id="KW-0418">Kinase</keyword>
<evidence type="ECO:0000259" key="3">
    <source>
        <dbReference type="PROSITE" id="PS50011"/>
    </source>
</evidence>
<name>A0A1I1WBJ5_9BURK</name>
<keyword evidence="5" id="KW-1185">Reference proteome</keyword>
<dbReference type="EMBL" id="FOMQ01000009">
    <property type="protein sequence ID" value="SFD92527.1"/>
    <property type="molecule type" value="Genomic_DNA"/>
</dbReference>
<sequence>MKQASPSYGSPVSTLAPLLDPGTPEPFDGTSESWNALSTLGRERRRKCEMRSAASDMVLSPGFVKVISQKITRSDLLEKLAALRPGSTEVGEGFRALALERPLGGVSSQPQGMRKLGAGVSGTAYAVRLSKDFVSDGKNFGRDFVFKAMLCIDPRRLIPDDLYRKDDCSPEEAIEGQKSRIRKEYQMAASLKDTSQVMRVHGLVQIDDQFGILSEKIEGPTVFEVIRQSRRALEVGDVSPEDYLALGRVMLADVLIGASRFADEGIVHQDISHNNIIYDRNQKMFRLIDMGKGARRGSPAAWAPRATSIHVSWRTTKEMCTARPNCSCIS</sequence>
<keyword evidence="1" id="KW-0547">Nucleotide-binding</keyword>
<feature type="region of interest" description="Disordered" evidence="2">
    <location>
        <begin position="1"/>
        <end position="32"/>
    </location>
</feature>
<gene>
    <name evidence="4" type="ORF">SAMN04489710_10924</name>
</gene>
<evidence type="ECO:0000256" key="1">
    <source>
        <dbReference type="PROSITE-ProRule" id="PRU10141"/>
    </source>
</evidence>
<evidence type="ECO:0000313" key="4">
    <source>
        <dbReference type="EMBL" id="SFD92527.1"/>
    </source>
</evidence>
<feature type="compositionally biased region" description="Polar residues" evidence="2">
    <location>
        <begin position="1"/>
        <end position="13"/>
    </location>
</feature>
<dbReference type="InterPro" id="IPR000719">
    <property type="entry name" value="Prot_kinase_dom"/>
</dbReference>
<organism evidence="4 5">
    <name type="scientific">Paracidovorax konjaci</name>
    <dbReference type="NCBI Taxonomy" id="32040"/>
    <lineage>
        <taxon>Bacteria</taxon>
        <taxon>Pseudomonadati</taxon>
        <taxon>Pseudomonadota</taxon>
        <taxon>Betaproteobacteria</taxon>
        <taxon>Burkholderiales</taxon>
        <taxon>Comamonadaceae</taxon>
        <taxon>Paracidovorax</taxon>
    </lineage>
</organism>
<dbReference type="SUPFAM" id="SSF56112">
    <property type="entry name" value="Protein kinase-like (PK-like)"/>
    <property type="match status" value="1"/>
</dbReference>
<dbReference type="Pfam" id="PF00069">
    <property type="entry name" value="Pkinase"/>
    <property type="match status" value="1"/>
</dbReference>
<dbReference type="Proteomes" id="UP000199517">
    <property type="component" value="Unassembled WGS sequence"/>
</dbReference>
<dbReference type="Gene3D" id="1.10.510.10">
    <property type="entry name" value="Transferase(Phosphotransferase) domain 1"/>
    <property type="match status" value="1"/>
</dbReference>
<dbReference type="AlphaFoldDB" id="A0A1I1WBJ5"/>
<evidence type="ECO:0000256" key="2">
    <source>
        <dbReference type="SAM" id="MobiDB-lite"/>
    </source>
</evidence>
<evidence type="ECO:0000313" key="5">
    <source>
        <dbReference type="Proteomes" id="UP000199517"/>
    </source>
</evidence>
<proteinExistence type="predicted"/>
<dbReference type="InterPro" id="IPR011009">
    <property type="entry name" value="Kinase-like_dom_sf"/>
</dbReference>
<keyword evidence="1" id="KW-0067">ATP-binding</keyword>
<dbReference type="STRING" id="32040.SAMN04489710_10924"/>
<feature type="domain" description="Protein kinase" evidence="3">
    <location>
        <begin position="110"/>
        <end position="330"/>
    </location>
</feature>
<accession>A0A1I1WBJ5</accession>
<protein>
    <submittedName>
        <fullName evidence="4">Protein kinase domain-containing protein</fullName>
    </submittedName>
</protein>
<dbReference type="GO" id="GO:0005524">
    <property type="term" value="F:ATP binding"/>
    <property type="evidence" value="ECO:0007669"/>
    <property type="project" value="UniProtKB-UniRule"/>
</dbReference>
<dbReference type="InterPro" id="IPR017441">
    <property type="entry name" value="Protein_kinase_ATP_BS"/>
</dbReference>
<dbReference type="RefSeq" id="WP_175526029.1">
    <property type="nucleotide sequence ID" value="NZ_FOMQ01000009.1"/>
</dbReference>
<dbReference type="GO" id="GO:0004672">
    <property type="term" value="F:protein kinase activity"/>
    <property type="evidence" value="ECO:0007669"/>
    <property type="project" value="InterPro"/>
</dbReference>
<dbReference type="PROSITE" id="PS50011">
    <property type="entry name" value="PROTEIN_KINASE_DOM"/>
    <property type="match status" value="1"/>
</dbReference>
<dbReference type="PROSITE" id="PS00107">
    <property type="entry name" value="PROTEIN_KINASE_ATP"/>
    <property type="match status" value="1"/>
</dbReference>
<feature type="binding site" evidence="1">
    <location>
        <position position="147"/>
    </location>
    <ligand>
        <name>ATP</name>
        <dbReference type="ChEBI" id="CHEBI:30616"/>
    </ligand>
</feature>
<dbReference type="Gene3D" id="3.30.200.20">
    <property type="entry name" value="Phosphorylase Kinase, domain 1"/>
    <property type="match status" value="1"/>
</dbReference>
<keyword evidence="4" id="KW-0808">Transferase</keyword>
<reference evidence="5" key="1">
    <citation type="submission" date="2016-10" db="EMBL/GenBank/DDBJ databases">
        <authorList>
            <person name="Varghese N."/>
            <person name="Submissions S."/>
        </authorList>
    </citation>
    <scope>NUCLEOTIDE SEQUENCE [LARGE SCALE GENOMIC DNA]</scope>
    <source>
        <strain evidence="5">DSM 7481</strain>
    </source>
</reference>